<keyword evidence="3" id="KW-0479">Metal-binding</keyword>
<dbReference type="SMART" id="SM00484">
    <property type="entry name" value="XPGI"/>
    <property type="match status" value="1"/>
</dbReference>
<dbReference type="GO" id="GO:0017108">
    <property type="term" value="F:5'-flap endonuclease activity"/>
    <property type="evidence" value="ECO:0007669"/>
    <property type="project" value="TreeGrafter"/>
</dbReference>
<evidence type="ECO:0000256" key="2">
    <source>
        <dbReference type="ARBA" id="ARBA00022722"/>
    </source>
</evidence>
<dbReference type="PANTHER" id="PTHR11081:SF59">
    <property type="entry name" value="FI23547P1"/>
    <property type="match status" value="1"/>
</dbReference>
<sequence>MGVGGNFWSSLKPYARREDFDFLRNKRVAIDLSFWIVQQETALRNRASNPHIRLTFFRTINLFSKFGAYPVFVVDGLPSPLKAQARIQRFFRGIDSGNLRVVEGEGDCVAVERNEVFRKCVRECVELLKILGMPVLKASSEAEALCAQLNNEGHVDAVFTSDSDAFLYGAKCVIKCLHPNSKVSSLPEFYGHFNVGFELQFLSAIDAGLGLKRVHLVAISLLVGNDHDMNGVPGIGIETALSFVRMFPEEDILNRLHEMGKGEFLLSLKDDKSPSSSGIPSSNDNSPKTKSPHCSHCGHPGSKRAHLKVACEYCCVSGNENCLKKAVGFRCECPSCIKDRSSKAHKKQEYWIRSICSKISVKKDFPNDEIIKMYLGHDQEDFTDLCAGDKSPCLSWRSPDVETVIDFLGYHQHWDPSYVRQRILPMLSTIFLREMASNPTEGSLLHEQYEFNSIQRVKIRYGHPFYLVSWRRVGPAVGSVCSPVQNEQVTQQKEFMEEHEQIDSLDEADVPEIFVDDGCWFLLTDENMELIQAAFPKKVDNFLQEKEMKEAKLRKRKSISIPGDCETPQSCGVQLSITEFYRSSKVFVHGESPDENPHQGKAKVLLKEKKKTPRPNLSKSVRRRLLFD</sequence>
<comment type="caution">
    <text evidence="13">The sequence shown here is derived from an EMBL/GenBank/DDBJ whole genome shotgun (WGS) entry which is preliminary data.</text>
</comment>
<comment type="cofactor">
    <cofactor evidence="1">
        <name>Mg(2+)</name>
        <dbReference type="ChEBI" id="CHEBI:18420"/>
    </cofactor>
</comment>
<dbReference type="SUPFAM" id="SSF47807">
    <property type="entry name" value="5' to 3' exonuclease, C-terminal subdomain"/>
    <property type="match status" value="1"/>
</dbReference>
<dbReference type="SMART" id="SM00485">
    <property type="entry name" value="XPGN"/>
    <property type="match status" value="1"/>
</dbReference>
<feature type="region of interest" description="Disordered" evidence="10">
    <location>
        <begin position="589"/>
        <end position="619"/>
    </location>
</feature>
<dbReference type="GO" id="GO:0006281">
    <property type="term" value="P:DNA repair"/>
    <property type="evidence" value="ECO:0007669"/>
    <property type="project" value="UniProtKB-KW"/>
</dbReference>
<feature type="compositionally biased region" description="Low complexity" evidence="10">
    <location>
        <begin position="274"/>
        <end position="286"/>
    </location>
</feature>
<organism evidence="13 14">
    <name type="scientific">Stephania cephalantha</name>
    <dbReference type="NCBI Taxonomy" id="152367"/>
    <lineage>
        <taxon>Eukaryota</taxon>
        <taxon>Viridiplantae</taxon>
        <taxon>Streptophyta</taxon>
        <taxon>Embryophyta</taxon>
        <taxon>Tracheophyta</taxon>
        <taxon>Spermatophyta</taxon>
        <taxon>Magnoliopsida</taxon>
        <taxon>Ranunculales</taxon>
        <taxon>Menispermaceae</taxon>
        <taxon>Menispermoideae</taxon>
        <taxon>Cissampelideae</taxon>
        <taxon>Stephania</taxon>
    </lineage>
</organism>
<dbReference type="InterPro" id="IPR006084">
    <property type="entry name" value="XPG/Rad2"/>
</dbReference>
<dbReference type="InterPro" id="IPR006085">
    <property type="entry name" value="XPG_DNA_repair_N"/>
</dbReference>
<evidence type="ECO:0000259" key="12">
    <source>
        <dbReference type="SMART" id="SM00485"/>
    </source>
</evidence>
<dbReference type="PANTHER" id="PTHR11081">
    <property type="entry name" value="FLAP ENDONUCLEASE FAMILY MEMBER"/>
    <property type="match status" value="1"/>
</dbReference>
<dbReference type="Gene3D" id="3.40.50.1010">
    <property type="entry name" value="5'-nuclease"/>
    <property type="match status" value="1"/>
</dbReference>
<dbReference type="FunFam" id="1.10.150.20:FF:000030">
    <property type="entry name" value="Flap endonuclease GEN-like 1"/>
    <property type="match status" value="1"/>
</dbReference>
<evidence type="ECO:0000256" key="7">
    <source>
        <dbReference type="ARBA" id="ARBA00022842"/>
    </source>
</evidence>
<gene>
    <name evidence="13" type="ORF">Scep_006465</name>
</gene>
<keyword evidence="2" id="KW-0540">Nuclease</keyword>
<evidence type="ECO:0000256" key="5">
    <source>
        <dbReference type="ARBA" id="ARBA00022763"/>
    </source>
</evidence>
<evidence type="ECO:0000256" key="1">
    <source>
        <dbReference type="ARBA" id="ARBA00001946"/>
    </source>
</evidence>
<dbReference type="CDD" id="cd09869">
    <property type="entry name" value="PIN_GEN1"/>
    <property type="match status" value="1"/>
</dbReference>
<keyword evidence="4" id="KW-0255">Endonuclease</keyword>
<comment type="similarity">
    <text evidence="9">Belongs to the XPG/RAD2 endonuclease family. GEN subfamily.</text>
</comment>
<reference evidence="13 14" key="1">
    <citation type="submission" date="2024-01" db="EMBL/GenBank/DDBJ databases">
        <title>Genome assemblies of Stephania.</title>
        <authorList>
            <person name="Yang L."/>
        </authorList>
    </citation>
    <scope>NUCLEOTIDE SEQUENCE [LARGE SCALE GENOMIC DNA]</scope>
    <source>
        <strain evidence="13">JXDWG</strain>
        <tissue evidence="13">Leaf</tissue>
    </source>
</reference>
<protein>
    <recommendedName>
        <fullName evidence="15">Flap endonuclease GEN-like 1</fullName>
    </recommendedName>
</protein>
<evidence type="ECO:0000256" key="3">
    <source>
        <dbReference type="ARBA" id="ARBA00022723"/>
    </source>
</evidence>
<dbReference type="GO" id="GO:0046872">
    <property type="term" value="F:metal ion binding"/>
    <property type="evidence" value="ECO:0007669"/>
    <property type="project" value="UniProtKB-KW"/>
</dbReference>
<dbReference type="InterPro" id="IPR036279">
    <property type="entry name" value="5-3_exonuclease_C_sf"/>
</dbReference>
<keyword evidence="14" id="KW-1185">Reference proteome</keyword>
<keyword evidence="7" id="KW-0460">Magnesium</keyword>
<dbReference type="InterPro" id="IPR029060">
    <property type="entry name" value="PIN-like_dom_sf"/>
</dbReference>
<dbReference type="EMBL" id="JBBNAG010000003">
    <property type="protein sequence ID" value="KAK9147708.1"/>
    <property type="molecule type" value="Genomic_DNA"/>
</dbReference>
<proteinExistence type="inferred from homology"/>
<dbReference type="AlphaFoldDB" id="A0AAP0K9R5"/>
<keyword evidence="6" id="KW-0378">Hydrolase</keyword>
<dbReference type="Pfam" id="PF00752">
    <property type="entry name" value="XPG_N"/>
    <property type="match status" value="1"/>
</dbReference>
<evidence type="ECO:0000259" key="11">
    <source>
        <dbReference type="SMART" id="SM00484"/>
    </source>
</evidence>
<feature type="domain" description="XPG-I" evidence="11">
    <location>
        <begin position="129"/>
        <end position="201"/>
    </location>
</feature>
<feature type="domain" description="XPG N-terminal" evidence="12">
    <location>
        <begin position="1"/>
        <end position="96"/>
    </location>
</feature>
<name>A0AAP0K9R5_9MAGN</name>
<dbReference type="Pfam" id="PF00867">
    <property type="entry name" value="XPG_I"/>
    <property type="match status" value="1"/>
</dbReference>
<dbReference type="PRINTS" id="PR00853">
    <property type="entry name" value="XPGRADSUPER"/>
</dbReference>
<evidence type="ECO:0000256" key="10">
    <source>
        <dbReference type="SAM" id="MobiDB-lite"/>
    </source>
</evidence>
<dbReference type="SUPFAM" id="SSF88723">
    <property type="entry name" value="PIN domain-like"/>
    <property type="match status" value="1"/>
</dbReference>
<feature type="region of interest" description="Disordered" evidence="10">
    <location>
        <begin position="270"/>
        <end position="295"/>
    </location>
</feature>
<dbReference type="Gene3D" id="1.10.150.20">
    <property type="entry name" value="5' to 3' exonuclease, C-terminal subdomain"/>
    <property type="match status" value="1"/>
</dbReference>
<keyword evidence="5" id="KW-0227">DNA damage</keyword>
<evidence type="ECO:0008006" key="15">
    <source>
        <dbReference type="Google" id="ProtNLM"/>
    </source>
</evidence>
<accession>A0AAP0K9R5</accession>
<evidence type="ECO:0000313" key="14">
    <source>
        <dbReference type="Proteomes" id="UP001419268"/>
    </source>
</evidence>
<dbReference type="InterPro" id="IPR006086">
    <property type="entry name" value="XPG-I_dom"/>
</dbReference>
<evidence type="ECO:0000256" key="4">
    <source>
        <dbReference type="ARBA" id="ARBA00022759"/>
    </source>
</evidence>
<evidence type="ECO:0000256" key="6">
    <source>
        <dbReference type="ARBA" id="ARBA00022801"/>
    </source>
</evidence>
<dbReference type="Proteomes" id="UP001419268">
    <property type="component" value="Unassembled WGS sequence"/>
</dbReference>
<dbReference type="GO" id="GO:0009555">
    <property type="term" value="P:pollen development"/>
    <property type="evidence" value="ECO:0007669"/>
    <property type="project" value="TreeGrafter"/>
</dbReference>
<keyword evidence="8" id="KW-0234">DNA repair</keyword>
<evidence type="ECO:0000256" key="9">
    <source>
        <dbReference type="ARBA" id="ARBA00038112"/>
    </source>
</evidence>
<evidence type="ECO:0000313" key="13">
    <source>
        <dbReference type="EMBL" id="KAK9147708.1"/>
    </source>
</evidence>
<evidence type="ECO:0000256" key="8">
    <source>
        <dbReference type="ARBA" id="ARBA00023204"/>
    </source>
</evidence>